<keyword evidence="2 7" id="KW-0812">Transmembrane</keyword>
<evidence type="ECO:0000313" key="10">
    <source>
        <dbReference type="Proteomes" id="UP000070444"/>
    </source>
</evidence>
<keyword evidence="3 7" id="KW-1133">Transmembrane helix</keyword>
<dbReference type="SUPFAM" id="SSF81321">
    <property type="entry name" value="Family A G protein-coupled receptor-like"/>
    <property type="match status" value="1"/>
</dbReference>
<name>A0A137NS44_CONC2</name>
<evidence type="ECO:0000256" key="7">
    <source>
        <dbReference type="SAM" id="Phobius"/>
    </source>
</evidence>
<dbReference type="AlphaFoldDB" id="A0A137NS44"/>
<feature type="domain" description="G-protein coupled receptors family 1 profile" evidence="8">
    <location>
        <begin position="41"/>
        <end position="208"/>
    </location>
</feature>
<evidence type="ECO:0000256" key="6">
    <source>
        <dbReference type="ARBA" id="ARBA00023170"/>
    </source>
</evidence>
<accession>A0A137NS44</accession>
<evidence type="ECO:0000256" key="5">
    <source>
        <dbReference type="ARBA" id="ARBA00023136"/>
    </source>
</evidence>
<keyword evidence="10" id="KW-1185">Reference proteome</keyword>
<dbReference type="GO" id="GO:0016020">
    <property type="term" value="C:membrane"/>
    <property type="evidence" value="ECO:0007669"/>
    <property type="project" value="UniProtKB-SubCell"/>
</dbReference>
<sequence>MNSTTLPEIANNGSKYSEALGPFILTFDILEVVVGIVAILINSLAIYILTTRLKLKQSDTILSFIVSIFDVVYSLFTIINCLVLWITNHSAILDTLYAQFNGYLFFCLGACVIDSVMLLSIIRFLAIYKQVQYSNRFWVRLILGLAMFNFMLGLIPLIQNQFKVQPSLKYCSVEFSFQNNWSVNLYYCIIWIKLTINMTIIMVCYFFISLFYYNYLKNYNEEEVEESEKLPKFNWRDLGGIQFDTGSIQLELDKIIIFRGKKRGEGLGELVILQLTTQPRQ</sequence>
<dbReference type="Pfam" id="PF00001">
    <property type="entry name" value="7tm_1"/>
    <property type="match status" value="1"/>
</dbReference>
<keyword evidence="6" id="KW-0675">Receptor</keyword>
<evidence type="ECO:0000313" key="9">
    <source>
        <dbReference type="EMBL" id="KXN65556.1"/>
    </source>
</evidence>
<organism evidence="9 10">
    <name type="scientific">Conidiobolus coronatus (strain ATCC 28846 / CBS 209.66 / NRRL 28638)</name>
    <name type="common">Delacroixia coronata</name>
    <dbReference type="NCBI Taxonomy" id="796925"/>
    <lineage>
        <taxon>Eukaryota</taxon>
        <taxon>Fungi</taxon>
        <taxon>Fungi incertae sedis</taxon>
        <taxon>Zoopagomycota</taxon>
        <taxon>Entomophthoromycotina</taxon>
        <taxon>Entomophthoromycetes</taxon>
        <taxon>Entomophthorales</taxon>
        <taxon>Ancylistaceae</taxon>
        <taxon>Conidiobolus</taxon>
    </lineage>
</organism>
<dbReference type="OrthoDB" id="9975554at2759"/>
<dbReference type="InterPro" id="IPR017452">
    <property type="entry name" value="GPCR_Rhodpsn_7TM"/>
</dbReference>
<evidence type="ECO:0000256" key="3">
    <source>
        <dbReference type="ARBA" id="ARBA00022989"/>
    </source>
</evidence>
<evidence type="ECO:0000259" key="8">
    <source>
        <dbReference type="PROSITE" id="PS50262"/>
    </source>
</evidence>
<gene>
    <name evidence="9" type="ORF">CONCODRAFT_12820</name>
</gene>
<dbReference type="PANTHER" id="PTHR24240">
    <property type="entry name" value="OPSIN"/>
    <property type="match status" value="1"/>
</dbReference>
<evidence type="ECO:0000256" key="1">
    <source>
        <dbReference type="ARBA" id="ARBA00004141"/>
    </source>
</evidence>
<feature type="transmembrane region" description="Helical" evidence="7">
    <location>
        <begin position="184"/>
        <end position="208"/>
    </location>
</feature>
<feature type="transmembrane region" description="Helical" evidence="7">
    <location>
        <begin position="61"/>
        <end position="87"/>
    </location>
</feature>
<dbReference type="EMBL" id="KQ964857">
    <property type="protein sequence ID" value="KXN65556.1"/>
    <property type="molecule type" value="Genomic_DNA"/>
</dbReference>
<dbReference type="InterPro" id="IPR050125">
    <property type="entry name" value="GPCR_opsins"/>
</dbReference>
<proteinExistence type="predicted"/>
<evidence type="ECO:0000256" key="4">
    <source>
        <dbReference type="ARBA" id="ARBA00023040"/>
    </source>
</evidence>
<feature type="transmembrane region" description="Helical" evidence="7">
    <location>
        <begin position="137"/>
        <end position="158"/>
    </location>
</feature>
<evidence type="ECO:0000256" key="2">
    <source>
        <dbReference type="ARBA" id="ARBA00022692"/>
    </source>
</evidence>
<dbReference type="Proteomes" id="UP000070444">
    <property type="component" value="Unassembled WGS sequence"/>
</dbReference>
<keyword evidence="4" id="KW-0297">G-protein coupled receptor</keyword>
<dbReference type="InterPro" id="IPR000276">
    <property type="entry name" value="GPCR_Rhodpsn"/>
</dbReference>
<dbReference type="Gene3D" id="1.20.1070.10">
    <property type="entry name" value="Rhodopsin 7-helix transmembrane proteins"/>
    <property type="match status" value="1"/>
</dbReference>
<dbReference type="PROSITE" id="PS50262">
    <property type="entry name" value="G_PROTEIN_RECEP_F1_2"/>
    <property type="match status" value="1"/>
</dbReference>
<keyword evidence="5 7" id="KW-0472">Membrane</keyword>
<feature type="transmembrane region" description="Helical" evidence="7">
    <location>
        <begin position="20"/>
        <end position="49"/>
    </location>
</feature>
<reference evidence="9 10" key="1">
    <citation type="journal article" date="2015" name="Genome Biol. Evol.">
        <title>Phylogenomic analyses indicate that early fungi evolved digesting cell walls of algal ancestors of land plants.</title>
        <authorList>
            <person name="Chang Y."/>
            <person name="Wang S."/>
            <person name="Sekimoto S."/>
            <person name="Aerts A.L."/>
            <person name="Choi C."/>
            <person name="Clum A."/>
            <person name="LaButti K.M."/>
            <person name="Lindquist E.A."/>
            <person name="Yee Ngan C."/>
            <person name="Ohm R.A."/>
            <person name="Salamov A.A."/>
            <person name="Grigoriev I.V."/>
            <person name="Spatafora J.W."/>
            <person name="Berbee M.L."/>
        </authorList>
    </citation>
    <scope>NUCLEOTIDE SEQUENCE [LARGE SCALE GENOMIC DNA]</scope>
    <source>
        <strain evidence="9 10">NRRL 28638</strain>
    </source>
</reference>
<dbReference type="GO" id="GO:0004930">
    <property type="term" value="F:G protein-coupled receptor activity"/>
    <property type="evidence" value="ECO:0007669"/>
    <property type="project" value="UniProtKB-KW"/>
</dbReference>
<feature type="transmembrane region" description="Helical" evidence="7">
    <location>
        <begin position="102"/>
        <end position="125"/>
    </location>
</feature>
<comment type="subcellular location">
    <subcellularLocation>
        <location evidence="1">Membrane</location>
        <topology evidence="1">Multi-pass membrane protein</topology>
    </subcellularLocation>
</comment>
<protein>
    <recommendedName>
        <fullName evidence="8">G-protein coupled receptors family 1 profile domain-containing protein</fullName>
    </recommendedName>
</protein>
<keyword evidence="4" id="KW-0807">Transducer</keyword>